<dbReference type="EMBL" id="LM993657">
    <property type="protein sequence ID" value="VTZ72500.1"/>
    <property type="molecule type" value="Genomic_DNA"/>
</dbReference>
<name>A0A078K686_PLAYE</name>
<proteinExistence type="predicted"/>
<sequence>MKSAKNEKIMDYLSCPLDDVVDREKKSGNIGFLSNNNGKKKEFKPGFLKKKDGSGNSRFRGRGGKPRFSSWKSRSFKKPYFNNRLSNPKFSKYSSKKFFKNTSNNHSSRYGSDKFKSNYNKSYVSRKAINKSSGIGYRGKMINKSRKVFKNTPTSRTVISKNLNNYKTVKVPIKKFSNLNISLHRKNRVFGLSGNRTSALSIKKNKIGALNKSKLIRKGVKKSIGGLKSRKGPNGKFKSMNKYFLSKIKIVTSLNKIPSPLKEQKDTEVNLPESLNNAVKKE</sequence>
<dbReference type="OMA" id="HYAYDSH"/>
<reference evidence="2" key="3">
    <citation type="submission" date="2014-05" db="EMBL/GenBank/DDBJ databases">
        <authorList>
            <person name="Aslett A.Martin."/>
            <person name="De Silva Nishadi"/>
        </authorList>
    </citation>
    <scope>NUCLEOTIDE SEQUENCE</scope>
    <source>
        <strain evidence="2">YM</strain>
    </source>
</reference>
<feature type="region of interest" description="Disordered" evidence="1">
    <location>
        <begin position="28"/>
        <end position="71"/>
    </location>
</feature>
<evidence type="ECO:0000313" key="3">
    <source>
        <dbReference type="EMBL" id="VTZ72500.1"/>
    </source>
</evidence>
<feature type="compositionally biased region" description="Polar residues" evidence="1">
    <location>
        <begin position="273"/>
        <end position="282"/>
    </location>
</feature>
<dbReference type="VEuPathDB" id="PlasmoDB:Py17XNL_000303657"/>
<dbReference type="EMBL" id="LK934631">
    <property type="protein sequence ID" value="CDU16271.1"/>
    <property type="molecule type" value="Genomic_DNA"/>
</dbReference>
<evidence type="ECO:0000313" key="2">
    <source>
        <dbReference type="EMBL" id="CDU16271.1"/>
    </source>
</evidence>
<reference evidence="3" key="4">
    <citation type="submission" date="2019-05" db="EMBL/GenBank/DDBJ databases">
        <authorList>
            <consortium name="Pathogen Informatics"/>
        </authorList>
    </citation>
    <scope>NUCLEOTIDE SEQUENCE</scope>
    <source>
        <strain evidence="3">17X</strain>
    </source>
</reference>
<reference evidence="3" key="2">
    <citation type="submission" date="2014-05" db="EMBL/GenBank/DDBJ databases">
        <authorList>
            <person name="Aslett M.A."/>
            <person name="De Silva N."/>
        </authorList>
    </citation>
    <scope>NUCLEOTIDE SEQUENCE</scope>
    <source>
        <strain evidence="3">17X</strain>
    </source>
</reference>
<reference evidence="4 5" key="1">
    <citation type="journal article" date="2014" name="BMC Biol.">
        <title>A comprehensive evaluation of rodent malaria parasite genomes and gene expression.</title>
        <authorList>
            <person name="Otto T.D."/>
            <person name="Bohme U."/>
            <person name="Jackson A.P."/>
            <person name="Hunt M."/>
            <person name="Franke-Fayard B."/>
            <person name="Hoeijmakers W.A."/>
            <person name="Religa A.A."/>
            <person name="Robertson L."/>
            <person name="Sanders M."/>
            <person name="Ogun S.A."/>
            <person name="Cunningham D."/>
            <person name="Erhart A."/>
            <person name="Billker O."/>
            <person name="Khan S.M."/>
            <person name="Stunnenberg H.G."/>
            <person name="Langhorne J."/>
            <person name="Holder A.A."/>
            <person name="Waters A.P."/>
            <person name="Newbold C.I."/>
            <person name="Pain A."/>
            <person name="Berriman M."/>
            <person name="Janse C.J."/>
        </authorList>
    </citation>
    <scope>NUCLEOTIDE SEQUENCE [LARGE SCALE GENOMIC DNA]</scope>
    <source>
        <strain evidence="3 4">17X</strain>
        <strain evidence="2 5">YM</strain>
    </source>
</reference>
<dbReference type="Proteomes" id="UP000072904">
    <property type="component" value="Chromosome 3"/>
</dbReference>
<evidence type="ECO:0000313" key="4">
    <source>
        <dbReference type="Proteomes" id="UP000072874"/>
    </source>
</evidence>
<dbReference type="Proteomes" id="UP000072874">
    <property type="component" value="Chromosome 3"/>
</dbReference>
<dbReference type="AlphaFoldDB" id="A0A078K686"/>
<dbReference type="VEuPathDB" id="PlasmoDB:PY17X_0308400"/>
<gene>
    <name evidence="3" type="ORF">PY17X_0308400</name>
    <name evidence="2" type="ORF">PYYM_0308700</name>
</gene>
<feature type="region of interest" description="Disordered" evidence="1">
    <location>
        <begin position="261"/>
        <end position="282"/>
    </location>
</feature>
<protein>
    <submittedName>
        <fullName evidence="3">Uncharacterized protein</fullName>
    </submittedName>
</protein>
<dbReference type="OrthoDB" id="377417at2759"/>
<feature type="compositionally biased region" description="Basic and acidic residues" evidence="1">
    <location>
        <begin position="39"/>
        <end position="53"/>
    </location>
</feature>
<dbReference type="KEGG" id="pyo:PY17X_0308400"/>
<evidence type="ECO:0000313" key="5">
    <source>
        <dbReference type="Proteomes" id="UP000072904"/>
    </source>
</evidence>
<accession>A0A078K686</accession>
<dbReference type="GeneID" id="34859604"/>
<dbReference type="VEuPathDB" id="PlasmoDB:PYYM_0308700"/>
<dbReference type="RefSeq" id="XP_022811455.1">
    <property type="nucleotide sequence ID" value="XM_022954959.1"/>
</dbReference>
<organism evidence="3 4">
    <name type="scientific">Plasmodium yoelii</name>
    <dbReference type="NCBI Taxonomy" id="5861"/>
    <lineage>
        <taxon>Eukaryota</taxon>
        <taxon>Sar</taxon>
        <taxon>Alveolata</taxon>
        <taxon>Apicomplexa</taxon>
        <taxon>Aconoidasida</taxon>
        <taxon>Haemosporida</taxon>
        <taxon>Plasmodiidae</taxon>
        <taxon>Plasmodium</taxon>
        <taxon>Plasmodium (Vinckeia)</taxon>
    </lineage>
</organism>
<evidence type="ECO:0000256" key="1">
    <source>
        <dbReference type="SAM" id="MobiDB-lite"/>
    </source>
</evidence>